<organism evidence="2 3">
    <name type="scientific">Natrarchaeobius chitinivorans</name>
    <dbReference type="NCBI Taxonomy" id="1679083"/>
    <lineage>
        <taxon>Archaea</taxon>
        <taxon>Methanobacteriati</taxon>
        <taxon>Methanobacteriota</taxon>
        <taxon>Stenosarchaea group</taxon>
        <taxon>Halobacteria</taxon>
        <taxon>Halobacteriales</taxon>
        <taxon>Natrialbaceae</taxon>
        <taxon>Natrarchaeobius</taxon>
    </lineage>
</organism>
<evidence type="ECO:0000256" key="1">
    <source>
        <dbReference type="SAM" id="Phobius"/>
    </source>
</evidence>
<feature type="transmembrane region" description="Helical" evidence="1">
    <location>
        <begin position="12"/>
        <end position="30"/>
    </location>
</feature>
<reference evidence="2 3" key="1">
    <citation type="submission" date="2018-10" db="EMBL/GenBank/DDBJ databases">
        <title>Natrarchaeobius chitinivorans gen. nov., sp. nov., and Natrarchaeobius haloalkaliphilus sp. nov., alkaliphilic, chitin-utilizing haloarchaea from hypersaline alkaline lakes.</title>
        <authorList>
            <person name="Sorokin D.Y."/>
            <person name="Elcheninov A.G."/>
            <person name="Kostrikina N.A."/>
            <person name="Bale N.J."/>
            <person name="Sinninghe Damste J.S."/>
            <person name="Khijniak T.V."/>
            <person name="Kublanov I.V."/>
            <person name="Toshchakov S.V."/>
        </authorList>
    </citation>
    <scope>NUCLEOTIDE SEQUENCE [LARGE SCALE GENOMIC DNA]</scope>
    <source>
        <strain evidence="2 3">AArcht7</strain>
    </source>
</reference>
<keyword evidence="1" id="KW-1133">Transmembrane helix</keyword>
<keyword evidence="1" id="KW-0472">Membrane</keyword>
<keyword evidence="3" id="KW-1185">Reference proteome</keyword>
<sequence length="114" mass="12257">MDIDDVPERVYRTIFLGIVLYFALIAYAAIADEFLAVLAAEFVFGVIAIGLGLLLFRATDTEPSALLGAAVCLIVGGILQFAHLFTRIPTIDQASSIAVFVGIGLYVYAVWLSD</sequence>
<feature type="transmembrane region" description="Helical" evidence="1">
    <location>
        <begin position="94"/>
        <end position="112"/>
    </location>
</feature>
<accession>A0A3N6MYQ0</accession>
<evidence type="ECO:0000313" key="3">
    <source>
        <dbReference type="Proteomes" id="UP000281431"/>
    </source>
</evidence>
<dbReference type="EMBL" id="REFZ01000001">
    <property type="protein sequence ID" value="RQH03231.1"/>
    <property type="molecule type" value="Genomic_DNA"/>
</dbReference>
<keyword evidence="1" id="KW-0812">Transmembrane</keyword>
<evidence type="ECO:0000313" key="2">
    <source>
        <dbReference type="EMBL" id="RQH03231.1"/>
    </source>
</evidence>
<feature type="transmembrane region" description="Helical" evidence="1">
    <location>
        <begin position="63"/>
        <end position="82"/>
    </location>
</feature>
<protein>
    <submittedName>
        <fullName evidence="2">Uncharacterized protein</fullName>
    </submittedName>
</protein>
<dbReference type="OrthoDB" id="203413at2157"/>
<dbReference type="Proteomes" id="UP000281431">
    <property type="component" value="Unassembled WGS sequence"/>
</dbReference>
<name>A0A3N6MYQ0_NATCH</name>
<dbReference type="AlphaFoldDB" id="A0A3N6MYQ0"/>
<gene>
    <name evidence="2" type="ORF">EA472_01200</name>
</gene>
<feature type="transmembrane region" description="Helical" evidence="1">
    <location>
        <begin position="36"/>
        <end position="56"/>
    </location>
</feature>
<comment type="caution">
    <text evidence="2">The sequence shown here is derived from an EMBL/GenBank/DDBJ whole genome shotgun (WGS) entry which is preliminary data.</text>
</comment>
<proteinExistence type="predicted"/>